<dbReference type="EMBL" id="KM204992">
    <property type="protein sequence ID" value="AJR28347.1"/>
    <property type="molecule type" value="Viral_cRNA"/>
</dbReference>
<dbReference type="PROSITE" id="PS50526">
    <property type="entry name" value="RDRP_SSRNA_NEG_NONSEG"/>
    <property type="match status" value="1"/>
</dbReference>
<dbReference type="EC" id="2.7.7.88" evidence="4"/>
<keyword evidence="14" id="KW-0946">Virion</keyword>
<comment type="catalytic activity">
    <reaction evidence="25">
        <text>a 5'-end (5'-triphosphoguanosine)-adenylyl-adenylyl-cytidylyl-adenosine in mRNA + 2 S-adenosyl-L-methionine = a 5'-end (N(7)-methyl 5'-triphosphoguanosine)-(2'-O-methyladenylyl)-adenylyl-cytidylyl-adenosine in mRNA + 2 S-adenosyl-L-homocysteine + H(+)</text>
        <dbReference type="Rhea" id="RHEA:65376"/>
        <dbReference type="Rhea" id="RHEA-COMP:16797"/>
        <dbReference type="Rhea" id="RHEA-COMP:16798"/>
        <dbReference type="ChEBI" id="CHEBI:15378"/>
        <dbReference type="ChEBI" id="CHEBI:57856"/>
        <dbReference type="ChEBI" id="CHEBI:59789"/>
        <dbReference type="ChEBI" id="CHEBI:156483"/>
        <dbReference type="ChEBI" id="CHEBI:156484"/>
        <dbReference type="EC" id="2.1.1.375"/>
    </reaction>
</comment>
<evidence type="ECO:0000256" key="6">
    <source>
        <dbReference type="ARBA" id="ARBA00022603"/>
    </source>
</evidence>
<dbReference type="GO" id="GO:0030430">
    <property type="term" value="C:host cell cytoplasm"/>
    <property type="evidence" value="ECO:0007669"/>
    <property type="project" value="UniProtKB-SubCell"/>
</dbReference>
<name>A0A0D3R1G9_9RHAB</name>
<dbReference type="EC" id="2.7.7.48" evidence="3"/>
<accession>A0A0D3R1G9</accession>
<keyword evidence="18" id="KW-0511">Multifunctional enzyme</keyword>
<evidence type="ECO:0000256" key="7">
    <source>
        <dbReference type="ARBA" id="ARBA00022664"/>
    </source>
</evidence>
<dbReference type="InterPro" id="IPR039530">
    <property type="entry name" value="L_methyltransferase_rhabdo"/>
</dbReference>
<evidence type="ECO:0000259" key="28">
    <source>
        <dbReference type="PROSITE" id="PS51590"/>
    </source>
</evidence>
<evidence type="ECO:0000256" key="21">
    <source>
        <dbReference type="ARBA" id="ARBA00026099"/>
    </source>
</evidence>
<dbReference type="Pfam" id="PF21080">
    <property type="entry name" value="Methyltrans_Mon_1st"/>
    <property type="match status" value="1"/>
</dbReference>
<comment type="subcellular location">
    <subcellularLocation>
        <location evidence="1">Host cytoplasm</location>
    </subcellularLocation>
    <subcellularLocation>
        <location evidence="2">Virion</location>
    </subcellularLocation>
</comment>
<evidence type="ECO:0000256" key="19">
    <source>
        <dbReference type="ARBA" id="ARBA00024494"/>
    </source>
</evidence>
<evidence type="ECO:0000256" key="14">
    <source>
        <dbReference type="ARBA" id="ARBA00022844"/>
    </source>
</evidence>
<dbReference type="NCBIfam" id="TIGR04198">
    <property type="entry name" value="paramyx_RNAcap"/>
    <property type="match status" value="1"/>
</dbReference>
<dbReference type="KEGG" id="vg:32707912"/>
<protein>
    <recommendedName>
        <fullName evidence="23">Replicase</fullName>
        <ecNumber evidence="21">2.1.1.375</ecNumber>
        <ecNumber evidence="3">2.7.7.48</ecNumber>
        <ecNumber evidence="4">2.7.7.88</ecNumber>
    </recommendedName>
    <alternativeName>
        <fullName evidence="22">Transcriptase</fullName>
    </alternativeName>
</protein>
<evidence type="ECO:0000256" key="25">
    <source>
        <dbReference type="ARBA" id="ARBA00047370"/>
    </source>
</evidence>
<dbReference type="RefSeq" id="YP_009361995.1">
    <property type="nucleotide sequence ID" value="NC_034451.1"/>
</dbReference>
<evidence type="ECO:0000256" key="5">
    <source>
        <dbReference type="ARBA" id="ARBA00022484"/>
    </source>
</evidence>
<dbReference type="Proteomes" id="UP000203867">
    <property type="component" value="Segment"/>
</dbReference>
<evidence type="ECO:0000256" key="17">
    <source>
        <dbReference type="ARBA" id="ARBA00023200"/>
    </source>
</evidence>
<evidence type="ECO:0000256" key="8">
    <source>
        <dbReference type="ARBA" id="ARBA00022679"/>
    </source>
</evidence>
<comment type="catalytic activity">
    <reaction evidence="24">
        <text>a 5'-end (5'-triphosphoguanosine)-adenylyl-adenylyl-cytidylyl-adenosine in mRNA + S-adenosyl-L-methionine = a 5'-end (5'-triphosphoguanosine)-(2'-O-methyladenylyl)-adenylyl-cytidylyl-adenosine in mRNA + S-adenosyl-L-homocysteine + H(+)</text>
        <dbReference type="Rhea" id="RHEA:65380"/>
        <dbReference type="Rhea" id="RHEA-COMP:16797"/>
        <dbReference type="Rhea" id="RHEA-COMP:16801"/>
        <dbReference type="ChEBI" id="CHEBI:15378"/>
        <dbReference type="ChEBI" id="CHEBI:57856"/>
        <dbReference type="ChEBI" id="CHEBI:59789"/>
        <dbReference type="ChEBI" id="CHEBI:156482"/>
        <dbReference type="ChEBI" id="CHEBI:156484"/>
    </reaction>
</comment>
<dbReference type="GO" id="GO:0003968">
    <property type="term" value="F:RNA-directed RNA polymerase activity"/>
    <property type="evidence" value="ECO:0007669"/>
    <property type="project" value="UniProtKB-KW"/>
</dbReference>
<feature type="domain" description="Mononegavirus-type SAM-dependent 2'-O-MTase" evidence="28">
    <location>
        <begin position="1651"/>
        <end position="1849"/>
    </location>
</feature>
<keyword evidence="12" id="KW-0378">Hydrolase</keyword>
<evidence type="ECO:0000256" key="11">
    <source>
        <dbReference type="ARBA" id="ARBA00022741"/>
    </source>
</evidence>
<evidence type="ECO:0000256" key="12">
    <source>
        <dbReference type="ARBA" id="ARBA00022801"/>
    </source>
</evidence>
<keyword evidence="11" id="KW-0547">Nucleotide-binding</keyword>
<sequence>MDSYELSDDRNLLNDDFTDEYTSFLDELSKEEGEYFESNFFQFENLNLTDYNLNSPLIADDIIGYLAKLRGEKYPPIFEKSEWEERDALMKHLKFDPWDILDPAEMHKWMGNFFKTQPNNFVLINKLLSKTFDDHQITGEVFYEFKKTWSSDIRRLSKADIPTNEKILKWGEWFIEFHHITLCLNASSPRELEVLGKTLGGRVLKKQGNTVGIRLTSSIGPVYIAGGIAYFPDNKVMLDRSFTLMVKDICVGRFNTLLGMCIRLDDRFTDEDITKLVDLYEKGDDILSTFGNSGYKAIKILEPACNLMYCEMARTYRPLIPDFPSFRQHVLMAFREFEDEHISATHFKDHILHEDSLDMITIYYGSFRHWGHPFIDYFSGLEKLHTQVNMRKDIDDNYAQSLGSDLAFIVLRKKFFEMKKWFVKKGMVAANHPFKDHIENNIWPTPKQIEDFGDNWHRLPLDKCFEIPDVIDPSLLYSDKSHSMNLDEIIDHIQTRPNEPIPTRKVLQTLLERPATNWPEFLQRINDHGLEKNAKAIGLKPKEREQKIDGRFFSLMSWDLREYFVITEYLIKTHFVPLFNGLTMADDLTTVITKLLDRTQGQGGADYENICIANHIDYEKWNNHKRYEATRYVFEVMGKFLGYPRLIEMTHLIFQECLIYFNARPDLMEIRNGMVVNATDKLVCWNGQLGGLEGLRQKGWAIVDVLTILREIKIRNTMVKTLIQGDNQVVCTLYKLNHSPSQIDLLNNLRDIHRNNAVIMEAIKRGTERLGLIINEDETMQSADFLNYGKVPIFRGRVLNLFTKRLSRIMCATNDQILSFGNIMTTVSTNCLTISHFDESPIASMLYYDFFGNLTRNVLEIHNPILKGPPSKIVSESLDDPYYKISSLYLDPSLGGVCGMALTRFMTRGFPDPVTESLSFWKYLYDNSHLEVIQNFARMAGDPPLSRATEDGLLKLLEKPSSLNIPKGLSITNLLKTEIKRSLQQSIEQIKNEVIADALDYLNHEEEHLMSFLKSVKPLFPRFLSEFRSSSFVGLVDSLVGLFQNSRTIRRSFSKRMSRDINRLTYTSEISTYSLLTRFRLACPPGIWSCSSSHADQLRLLSWGERVLGTTIPHPLEMFGSGTVKTLEGCTLCDDSENPNDFITTLAPLGLATYYDRRGPYPAYLGSKTSESTSIIQPWERETKVSLIKKALKLRGAIHWFVQPESNLAKSIFSISKGLTGEDWDKSIGGFKRTGSAIHRFSCSRQSSGGYAAINPAKLSWVLSTTDTFSIIGDKNYDFMFQPSILYAQLNTIEMLDGVCGSQTVHHHLHCKDCLREIDEPILESDWIYFHPDVSKVLDKWKPDSTEWGENKTSFELTKITAKDFHFIELSYQVGRSTGFLFGDMLLGDNRHVDDSSLFPLTIQSKVIPDTFLDGLLDGLLKAVSINVIHRRSVAKMTRPRPALIGGMIHCITEISGNPNFLNLVRKGPLFHYLSSSPHRVPPSYPINDSDLGSLVRNWMKKEFSKLERNAKGYTPKYNRICIFSDMASPEIIGPFLLSTKTLPILFKQNIGKSEAKKLRALRDESAAVRECSDDSVININPRVGVQCLEEIRHAVKVLKDIKKTSGQRIKWGKEVIGDIMSVKVEYTTSCESHNYPDTPQYRCPLISGLRLFQLATGAHYKIRTIIVRYGIIYKDFICGGDGSGGMTSALMRLNSKSRCIYNSLIEYNGISTKGARPGGPPAVEALFDGPDRCVNFSSVWEDPTDLSESTTWERFKYYIDSFHLKIDLIVLDMEVRDPLISDKIEDQVEKYGPSIISKQGSIVYKTYLSRLFKQPSVNILTKVGKYFKDVSICQTSFTSSRSSEVYVIMTTLKVRPGNQIFPRLHSVHKDRFKFAVFRSEDEEFDRAYRLMSIRTLEGVPLQLLPDLETEISSILSQHGVDDGVSVQLARVVLITGKTDPGTMIWSILGIASNNIIDITSEHLDGFHIPSDQACSSLLSLIVGIGYWISVYTKDSKLFSYLNHICDSFMIFQFRKVLVYKTKSVGEKPRYRVDWGVGIKGAISKKIFLTSKQATLGSWIRLLSRSVPFGLEYKPNPELIWKSFVKKLKWKNVKSRTGLMEMLISRNPGLGEGTVVLDKPKSIASAERD</sequence>
<evidence type="ECO:0000256" key="20">
    <source>
        <dbReference type="ARBA" id="ARBA00024499"/>
    </source>
</evidence>
<keyword evidence="13" id="KW-0067">ATP-binding</keyword>
<reference evidence="29 30" key="1">
    <citation type="journal article" date="2015" name="PLoS Pathog.">
        <title>Evolution of genome size and complexity in the rhabdoviridae.</title>
        <authorList>
            <person name="Walker P.J."/>
            <person name="Firth C."/>
            <person name="Widen S.G."/>
            <person name="Blasdell K.R."/>
            <person name="Guzman H."/>
            <person name="Wood T.G."/>
            <person name="Paradkar P.N."/>
            <person name="Holmes E.C."/>
            <person name="Tesh R.B."/>
            <person name="Vasilakis N."/>
        </authorList>
    </citation>
    <scope>NUCLEOTIDE SEQUENCE [LARGE SCALE GENOMIC DNA]</scope>
    <source>
        <strain evidence="29 30">M03790</strain>
    </source>
</reference>
<dbReference type="InterPro" id="IPR039736">
    <property type="entry name" value="L_poly_C"/>
</dbReference>
<evidence type="ECO:0000256" key="23">
    <source>
        <dbReference type="ARBA" id="ARBA00031012"/>
    </source>
</evidence>
<evidence type="ECO:0000256" key="18">
    <source>
        <dbReference type="ARBA" id="ARBA00023268"/>
    </source>
</evidence>
<evidence type="ECO:0000256" key="13">
    <source>
        <dbReference type="ARBA" id="ARBA00022840"/>
    </source>
</evidence>
<dbReference type="GO" id="GO:0005524">
    <property type="term" value="F:ATP binding"/>
    <property type="evidence" value="ECO:0007669"/>
    <property type="project" value="UniProtKB-KW"/>
</dbReference>
<keyword evidence="16" id="KW-0506">mRNA capping</keyword>
<keyword evidence="17" id="KW-1035">Host cytoplasm</keyword>
<evidence type="ECO:0000313" key="30">
    <source>
        <dbReference type="Proteomes" id="UP000203867"/>
    </source>
</evidence>
<organism evidence="29 30">
    <name type="scientific">Kern Canyon virus</name>
    <dbReference type="NCBI Taxonomy" id="380433"/>
    <lineage>
        <taxon>Viruses</taxon>
        <taxon>Riboviria</taxon>
        <taxon>Orthornavirae</taxon>
        <taxon>Negarnaviricota</taxon>
        <taxon>Haploviricotina</taxon>
        <taxon>Monjiviricetes</taxon>
        <taxon>Mononegavirales</taxon>
        <taxon>Rhabdoviridae</taxon>
        <taxon>Alpharhabdovirinae</taxon>
        <taxon>Ledantevirus</taxon>
        <taxon>Ledantevirus kern</taxon>
    </lineage>
</organism>
<feature type="domain" description="RdRp catalytic" evidence="27">
    <location>
        <begin position="610"/>
        <end position="796"/>
    </location>
</feature>
<evidence type="ECO:0000259" key="27">
    <source>
        <dbReference type="PROSITE" id="PS50526"/>
    </source>
</evidence>
<keyword evidence="8" id="KW-0808">Transferase</keyword>
<evidence type="ECO:0000313" key="29">
    <source>
        <dbReference type="EMBL" id="AJR28347.1"/>
    </source>
</evidence>
<proteinExistence type="predicted"/>
<keyword evidence="15" id="KW-0693">Viral RNA replication</keyword>
<dbReference type="GO" id="GO:0004482">
    <property type="term" value="F:mRNA 5'-cap (guanine-N7-)-methyltransferase activity"/>
    <property type="evidence" value="ECO:0007669"/>
    <property type="project" value="InterPro"/>
</dbReference>
<evidence type="ECO:0000256" key="1">
    <source>
        <dbReference type="ARBA" id="ARBA00004192"/>
    </source>
</evidence>
<dbReference type="GO" id="GO:0016787">
    <property type="term" value="F:hydrolase activity"/>
    <property type="evidence" value="ECO:0007669"/>
    <property type="project" value="UniProtKB-KW"/>
</dbReference>
<evidence type="ECO:0000256" key="15">
    <source>
        <dbReference type="ARBA" id="ARBA00022953"/>
    </source>
</evidence>
<evidence type="ECO:0000256" key="10">
    <source>
        <dbReference type="ARBA" id="ARBA00022695"/>
    </source>
</evidence>
<dbReference type="Pfam" id="PF14318">
    <property type="entry name" value="Mononeg_mRNAcap"/>
    <property type="match status" value="1"/>
</dbReference>
<dbReference type="InterPro" id="IPR026890">
    <property type="entry name" value="Mononeg_mRNAcap"/>
</dbReference>
<keyword evidence="6" id="KW-0489">Methyltransferase</keyword>
<dbReference type="GeneID" id="32707912"/>
<dbReference type="GO" id="GO:0044423">
    <property type="term" value="C:virion component"/>
    <property type="evidence" value="ECO:0007669"/>
    <property type="project" value="UniProtKB-KW"/>
</dbReference>
<keyword evidence="9" id="KW-0949">S-adenosyl-L-methionine</keyword>
<evidence type="ECO:0000256" key="22">
    <source>
        <dbReference type="ARBA" id="ARBA00030436"/>
    </source>
</evidence>
<comment type="catalytic activity">
    <reaction evidence="19">
        <text>a 5'-end triphospho-adenylyl-adenylyl-cytidylyl-adenosine in mRNA + GDP + H(+) = a 5'-end (5'-triphosphoguanosine)-adenylyl-adenylyl-cytidylyl-adenosine in mRNA + diphosphate</text>
        <dbReference type="Rhea" id="RHEA:65436"/>
        <dbReference type="Rhea" id="RHEA-COMP:16797"/>
        <dbReference type="Rhea" id="RHEA-COMP:16799"/>
        <dbReference type="ChEBI" id="CHEBI:15378"/>
        <dbReference type="ChEBI" id="CHEBI:33019"/>
        <dbReference type="ChEBI" id="CHEBI:58189"/>
        <dbReference type="ChEBI" id="CHEBI:156484"/>
        <dbReference type="ChEBI" id="CHEBI:156503"/>
        <dbReference type="EC" id="2.7.7.88"/>
    </reaction>
</comment>
<dbReference type="InterPro" id="IPR025786">
    <property type="entry name" value="Mononega_L_MeTrfase"/>
</dbReference>
<evidence type="ECO:0000256" key="4">
    <source>
        <dbReference type="ARBA" id="ARBA00012582"/>
    </source>
</evidence>
<evidence type="ECO:0000256" key="3">
    <source>
        <dbReference type="ARBA" id="ARBA00012494"/>
    </source>
</evidence>
<keyword evidence="30" id="KW-1185">Reference proteome</keyword>
<evidence type="ECO:0000256" key="26">
    <source>
        <dbReference type="ARBA" id="ARBA00048548"/>
    </source>
</evidence>
<comment type="catalytic activity">
    <reaction evidence="20">
        <text>a 5'-end (5'-triphosphoguanosine)-(2'-O-methyladenylyl)-adenylyl-cytidylyl-adenosine in mRNA + S-adenosyl-L-methionine = a 5'-end (N(7)-methyl 5'-triphosphoguanosine)-(2'-O-methyladenylyl)-adenylyl-cytidylyl-adenosine in mRNA + S-adenosyl-L-homocysteine</text>
        <dbReference type="Rhea" id="RHEA:65440"/>
        <dbReference type="Rhea" id="RHEA-COMP:16798"/>
        <dbReference type="Rhea" id="RHEA-COMP:16801"/>
        <dbReference type="ChEBI" id="CHEBI:57856"/>
        <dbReference type="ChEBI" id="CHEBI:59789"/>
        <dbReference type="ChEBI" id="CHEBI:156482"/>
        <dbReference type="ChEBI" id="CHEBI:156483"/>
    </reaction>
</comment>
<dbReference type="InterPro" id="IPR017234">
    <property type="entry name" value="RNA-dir_pol_rhabdovirus"/>
</dbReference>
<keyword evidence="10" id="KW-0548">Nucleotidyltransferase</keyword>
<evidence type="ECO:0000256" key="16">
    <source>
        <dbReference type="ARBA" id="ARBA00023042"/>
    </source>
</evidence>
<dbReference type="Pfam" id="PF00946">
    <property type="entry name" value="Mononeg_RNA_pol"/>
    <property type="match status" value="1"/>
</dbReference>
<evidence type="ECO:0000256" key="9">
    <source>
        <dbReference type="ARBA" id="ARBA00022691"/>
    </source>
</evidence>
<dbReference type="Pfam" id="PF14314">
    <property type="entry name" value="Methyltrans_Mon_2nd"/>
    <property type="match status" value="1"/>
</dbReference>
<dbReference type="InterPro" id="IPR014023">
    <property type="entry name" value="Mononeg_RNA_pol_cat"/>
</dbReference>
<dbReference type="InterPro" id="IPR048397">
    <property type="entry name" value="Methyltrans_Mon_CD"/>
</dbReference>
<dbReference type="Pfam" id="PF21081">
    <property type="entry name" value="Methyltrans_Mon_3rd"/>
    <property type="match status" value="1"/>
</dbReference>
<keyword evidence="7" id="KW-0507">mRNA processing</keyword>
<keyword evidence="5" id="KW-0696">RNA-directed RNA polymerase</keyword>
<evidence type="ECO:0000256" key="24">
    <source>
        <dbReference type="ARBA" id="ARBA00047332"/>
    </source>
</evidence>
<comment type="catalytic activity">
    <reaction evidence="26">
        <text>GTP + H2O = GDP + phosphate + H(+)</text>
        <dbReference type="Rhea" id="RHEA:19669"/>
        <dbReference type="ChEBI" id="CHEBI:15377"/>
        <dbReference type="ChEBI" id="CHEBI:15378"/>
        <dbReference type="ChEBI" id="CHEBI:37565"/>
        <dbReference type="ChEBI" id="CHEBI:43474"/>
        <dbReference type="ChEBI" id="CHEBI:58189"/>
    </reaction>
</comment>
<evidence type="ECO:0000256" key="2">
    <source>
        <dbReference type="ARBA" id="ARBA00004328"/>
    </source>
</evidence>
<dbReference type="InterPro" id="IPR048398">
    <property type="entry name" value="Methyltrans_Mon_C"/>
</dbReference>
<dbReference type="EC" id="2.1.1.375" evidence="21"/>
<dbReference type="PROSITE" id="PS51590">
    <property type="entry name" value="SAM_MT_MNV_L"/>
    <property type="match status" value="1"/>
</dbReference>
<dbReference type="PIRSF" id="PIRSF037546">
    <property type="entry name" value="RNA_pol_RhabdoV_sub"/>
    <property type="match status" value="1"/>
</dbReference>